<protein>
    <submittedName>
        <fullName evidence="1">Head-tail adaptor protein</fullName>
    </submittedName>
</protein>
<evidence type="ECO:0000313" key="2">
    <source>
        <dbReference type="Proteomes" id="UP001589799"/>
    </source>
</evidence>
<dbReference type="Pfam" id="PF05521">
    <property type="entry name" value="Phage_HCP"/>
    <property type="match status" value="1"/>
</dbReference>
<keyword evidence="2" id="KW-1185">Reference proteome</keyword>
<dbReference type="InterPro" id="IPR008767">
    <property type="entry name" value="Phage_SPP1_head-tail_adaptor"/>
</dbReference>
<gene>
    <name evidence="1" type="ORF">ACFFII_04825</name>
</gene>
<reference evidence="1 2" key="1">
    <citation type="submission" date="2024-09" db="EMBL/GenBank/DDBJ databases">
        <authorList>
            <person name="Sun Q."/>
            <person name="Mori K."/>
        </authorList>
    </citation>
    <scope>NUCLEOTIDE SEQUENCE [LARGE SCALE GENOMIC DNA]</scope>
    <source>
        <strain evidence="1 2">KCTC 22789</strain>
    </source>
</reference>
<dbReference type="Gene3D" id="2.40.10.270">
    <property type="entry name" value="Bacteriophage SPP1 head-tail adaptor protein"/>
    <property type="match status" value="1"/>
</dbReference>
<organism evidence="1 2">
    <name type="scientific">Paracoccus niistensis</name>
    <dbReference type="NCBI Taxonomy" id="632935"/>
    <lineage>
        <taxon>Bacteria</taxon>
        <taxon>Pseudomonadati</taxon>
        <taxon>Pseudomonadota</taxon>
        <taxon>Alphaproteobacteria</taxon>
        <taxon>Rhodobacterales</taxon>
        <taxon>Paracoccaceae</taxon>
        <taxon>Paracoccus</taxon>
    </lineage>
</organism>
<comment type="caution">
    <text evidence="1">The sequence shown here is derived from an EMBL/GenBank/DDBJ whole genome shotgun (WGS) entry which is preliminary data.</text>
</comment>
<proteinExistence type="predicted"/>
<accession>A0ABV6I1J3</accession>
<evidence type="ECO:0000313" key="1">
    <source>
        <dbReference type="EMBL" id="MFC0340084.1"/>
    </source>
</evidence>
<name>A0ABV6I1J3_9RHOB</name>
<dbReference type="InterPro" id="IPR038666">
    <property type="entry name" value="SSP1_head-tail_sf"/>
</dbReference>
<dbReference type="Proteomes" id="UP001589799">
    <property type="component" value="Unassembled WGS sequence"/>
</dbReference>
<dbReference type="RefSeq" id="WP_377697756.1">
    <property type="nucleotide sequence ID" value="NZ_JBHLWE010000017.1"/>
</dbReference>
<sequence>MSAPRATVPLVLERPERVADGMGGYRMEWRSLGILYAQMRAGSGAERQGEVGAESVVPWRITVRAARAGDPRRPGAGQRFRMGGRVFRIEAVAEADGAGLWLDCRAREEGLT</sequence>
<dbReference type="EMBL" id="JBHLWE010000017">
    <property type="protein sequence ID" value="MFC0340084.1"/>
    <property type="molecule type" value="Genomic_DNA"/>
</dbReference>